<evidence type="ECO:0000256" key="16">
    <source>
        <dbReference type="ARBA" id="ARBA00023288"/>
    </source>
</evidence>
<comment type="similarity">
    <text evidence="17">Belongs to the calcineurin regulatory subunit family. CHP subfamily.</text>
</comment>
<keyword evidence="12" id="KW-0649">Protein kinase inhibitor</keyword>
<evidence type="ECO:0000256" key="10">
    <source>
        <dbReference type="ARBA" id="ARBA00022782"/>
    </source>
</evidence>
<accession>A0A3P9PAZ5</accession>
<reference evidence="21" key="2">
    <citation type="submission" date="2025-05" db="UniProtKB">
        <authorList>
            <consortium name="Ensembl"/>
        </authorList>
    </citation>
    <scope>IDENTIFICATION</scope>
    <source>
        <strain evidence="21">Guanapo</strain>
    </source>
</reference>
<dbReference type="GO" id="GO:0004860">
    <property type="term" value="F:protein kinase inhibitor activity"/>
    <property type="evidence" value="ECO:0007669"/>
    <property type="project" value="UniProtKB-KW"/>
</dbReference>
<evidence type="ECO:0000256" key="15">
    <source>
        <dbReference type="ARBA" id="ARBA00023273"/>
    </source>
</evidence>
<dbReference type="PROSITE" id="PS50222">
    <property type="entry name" value="EF_HAND_2"/>
    <property type="match status" value="1"/>
</dbReference>
<dbReference type="PROSITE" id="PS00018">
    <property type="entry name" value="EF_HAND_1"/>
    <property type="match status" value="1"/>
</dbReference>
<dbReference type="Ensembl" id="ENSPRET00000019273.1">
    <property type="protein sequence ID" value="ENSPREP00000019066.1"/>
    <property type="gene ID" value="ENSPREG00000012903.1"/>
</dbReference>
<dbReference type="Proteomes" id="UP000242638">
    <property type="component" value="Unassembled WGS sequence"/>
</dbReference>
<dbReference type="STRING" id="8081.ENSPREP00000019078"/>
<feature type="domain" description="EF-hand" evidence="20">
    <location>
        <begin position="147"/>
        <end position="182"/>
    </location>
</feature>
<dbReference type="AlphaFoldDB" id="A0A3P9PAZ5"/>
<dbReference type="InterPro" id="IPR018247">
    <property type="entry name" value="EF_Hand_1_Ca_BS"/>
</dbReference>
<dbReference type="OMA" id="QFIFNMH"/>
<keyword evidence="14" id="KW-0539">Nucleus</keyword>
<evidence type="ECO:0000256" key="13">
    <source>
        <dbReference type="ARBA" id="ARBA00023136"/>
    </source>
</evidence>
<evidence type="ECO:0000256" key="6">
    <source>
        <dbReference type="ARBA" id="ARBA00022475"/>
    </source>
</evidence>
<keyword evidence="10" id="KW-0221">Differentiation</keyword>
<dbReference type="GO" id="GO:0005634">
    <property type="term" value="C:nucleus"/>
    <property type="evidence" value="ECO:0007669"/>
    <property type="project" value="UniProtKB-SubCell"/>
</dbReference>
<evidence type="ECO:0000256" key="18">
    <source>
        <dbReference type="ARBA" id="ARBA00041032"/>
    </source>
</evidence>
<dbReference type="GO" id="GO:0005737">
    <property type="term" value="C:cytoplasm"/>
    <property type="evidence" value="ECO:0007669"/>
    <property type="project" value="UniProtKB-SubCell"/>
</dbReference>
<evidence type="ECO:0000256" key="3">
    <source>
        <dbReference type="ARBA" id="ARBA00004510"/>
    </source>
</evidence>
<keyword evidence="8" id="KW-0519">Myristate</keyword>
<evidence type="ECO:0000256" key="2">
    <source>
        <dbReference type="ARBA" id="ARBA00004496"/>
    </source>
</evidence>
<evidence type="ECO:0000256" key="17">
    <source>
        <dbReference type="ARBA" id="ARBA00038164"/>
    </source>
</evidence>
<dbReference type="GO" id="GO:0005509">
    <property type="term" value="F:calcium ion binding"/>
    <property type="evidence" value="ECO:0007669"/>
    <property type="project" value="InterPro"/>
</dbReference>
<keyword evidence="13" id="KW-0472">Membrane</keyword>
<keyword evidence="22" id="KW-1185">Reference proteome</keyword>
<evidence type="ECO:0000256" key="5">
    <source>
        <dbReference type="ARBA" id="ARBA00004635"/>
    </source>
</evidence>
<keyword evidence="7" id="KW-0963">Cytoplasm</keyword>
<dbReference type="PANTHER" id="PTHR46823">
    <property type="entry name" value="CALCINEURIN B HOMOLOGOUS PROTEIN 3"/>
    <property type="match status" value="1"/>
</dbReference>
<dbReference type="Bgee" id="ENSPREG00000012903">
    <property type="expression patterns" value="Expressed in head"/>
</dbReference>
<evidence type="ECO:0000313" key="21">
    <source>
        <dbReference type="Ensembl" id="ENSPREP00000019066.1"/>
    </source>
</evidence>
<sequence>MIALIPVEYILGCVVPLTTPQVREAERGEREPLATMGALTSTPAPIEHADLSEKTGFSHRQIMVLHKRFKHLSDGDDVLRREDFLGIPSLKYNPIRKEIIEAFFNRRNFSPSRQGRANEIGFEEFLVVLSYFRPPCSKMTDEQRKNIRREKLKFIFNMHDADGDGLITLEDYKHVVEELLSRSGALGKETSRAIADAAMFEVARTVGHTDRDEFYEGITFEHFLKLLSNFDIESRMNIRFLKSNMIPGCTVG</sequence>
<keyword evidence="11" id="KW-0106">Calcium</keyword>
<evidence type="ECO:0000256" key="14">
    <source>
        <dbReference type="ARBA" id="ARBA00023242"/>
    </source>
</evidence>
<comment type="subcellular location">
    <subcellularLocation>
        <location evidence="3">Cell projection</location>
        <location evidence="3">Lamellipodium</location>
    </subcellularLocation>
    <subcellularLocation>
        <location evidence="4">Cell projection</location>
        <location evidence="4">Ruffle membrane</location>
    </subcellularLocation>
    <subcellularLocation>
        <location evidence="2">Cytoplasm</location>
    </subcellularLocation>
    <subcellularLocation>
        <location evidence="5">Membrane</location>
        <topology evidence="5">Lipid-anchor</topology>
    </subcellularLocation>
    <subcellularLocation>
        <location evidence="1">Nucleus</location>
    </subcellularLocation>
</comment>
<evidence type="ECO:0000256" key="19">
    <source>
        <dbReference type="ARBA" id="ARBA00042981"/>
    </source>
</evidence>
<evidence type="ECO:0000256" key="4">
    <source>
        <dbReference type="ARBA" id="ARBA00004632"/>
    </source>
</evidence>
<evidence type="ECO:0000256" key="8">
    <source>
        <dbReference type="ARBA" id="ARBA00022707"/>
    </source>
</evidence>
<proteinExistence type="inferred from homology"/>
<evidence type="ECO:0000256" key="1">
    <source>
        <dbReference type="ARBA" id="ARBA00004123"/>
    </source>
</evidence>
<dbReference type="Ensembl" id="ENSPRET00000019284.1">
    <property type="protein sequence ID" value="ENSPREP00000019078.1"/>
    <property type="gene ID" value="ENSPREG00000012903.1"/>
</dbReference>
<keyword evidence="9" id="KW-0479">Metal-binding</keyword>
<dbReference type="GO" id="GO:0030027">
    <property type="term" value="C:lamellipodium"/>
    <property type="evidence" value="ECO:0007669"/>
    <property type="project" value="UniProtKB-SubCell"/>
</dbReference>
<reference evidence="22" key="1">
    <citation type="submission" date="2013-11" db="EMBL/GenBank/DDBJ databases">
        <title>The genomic landscape of the Guanapo guppy.</title>
        <authorList>
            <person name="Kuenstner A."/>
            <person name="Dreyer C."/>
        </authorList>
    </citation>
    <scope>NUCLEOTIDE SEQUENCE</scope>
    <source>
        <strain evidence="22">Guanapo</strain>
    </source>
</reference>
<evidence type="ECO:0000256" key="11">
    <source>
        <dbReference type="ARBA" id="ARBA00022837"/>
    </source>
</evidence>
<dbReference type="SMART" id="SM00054">
    <property type="entry name" value="EFh"/>
    <property type="match status" value="1"/>
</dbReference>
<dbReference type="GO" id="GO:0032587">
    <property type="term" value="C:ruffle membrane"/>
    <property type="evidence" value="ECO:0007669"/>
    <property type="project" value="UniProtKB-SubCell"/>
</dbReference>
<organism evidence="21 22">
    <name type="scientific">Poecilia reticulata</name>
    <name type="common">Guppy</name>
    <name type="synonym">Acanthophacelus reticulatus</name>
    <dbReference type="NCBI Taxonomy" id="8081"/>
    <lineage>
        <taxon>Eukaryota</taxon>
        <taxon>Metazoa</taxon>
        <taxon>Chordata</taxon>
        <taxon>Craniata</taxon>
        <taxon>Vertebrata</taxon>
        <taxon>Euteleostomi</taxon>
        <taxon>Actinopterygii</taxon>
        <taxon>Neopterygii</taxon>
        <taxon>Teleostei</taxon>
        <taxon>Neoteleostei</taxon>
        <taxon>Acanthomorphata</taxon>
        <taxon>Ovalentaria</taxon>
        <taxon>Atherinomorphae</taxon>
        <taxon>Cyprinodontiformes</taxon>
        <taxon>Poeciliidae</taxon>
        <taxon>Poeciliinae</taxon>
        <taxon>Poecilia</taxon>
    </lineage>
</organism>
<keyword evidence="16" id="KW-0449">Lipoprotein</keyword>
<name>A0A3P9PAZ5_POERE</name>
<evidence type="ECO:0000256" key="9">
    <source>
        <dbReference type="ARBA" id="ARBA00022723"/>
    </source>
</evidence>
<dbReference type="InterPro" id="IPR002048">
    <property type="entry name" value="EF_hand_dom"/>
</dbReference>
<dbReference type="SUPFAM" id="SSF47473">
    <property type="entry name" value="EF-hand"/>
    <property type="match status" value="1"/>
</dbReference>
<dbReference type="InterPro" id="IPR052490">
    <property type="entry name" value="CHP3"/>
</dbReference>
<evidence type="ECO:0000256" key="7">
    <source>
        <dbReference type="ARBA" id="ARBA00022490"/>
    </source>
</evidence>
<dbReference type="GO" id="GO:0030154">
    <property type="term" value="P:cell differentiation"/>
    <property type="evidence" value="ECO:0007669"/>
    <property type="project" value="UniProtKB-KW"/>
</dbReference>
<keyword evidence="15" id="KW-0966">Cell projection</keyword>
<evidence type="ECO:0000259" key="20">
    <source>
        <dbReference type="PROSITE" id="PS50222"/>
    </source>
</evidence>
<dbReference type="Gene3D" id="1.10.238.10">
    <property type="entry name" value="EF-hand"/>
    <property type="match status" value="1"/>
</dbReference>
<evidence type="ECO:0000313" key="22">
    <source>
        <dbReference type="Proteomes" id="UP000242638"/>
    </source>
</evidence>
<dbReference type="GeneTree" id="ENSGT00940000155845"/>
<protein>
    <recommendedName>
        <fullName evidence="18">Calcineurin B homologous protein 3</fullName>
    </recommendedName>
    <alternativeName>
        <fullName evidence="19">Tescalcin</fullName>
    </alternativeName>
</protein>
<evidence type="ECO:0000256" key="12">
    <source>
        <dbReference type="ARBA" id="ARBA00023013"/>
    </source>
</evidence>
<dbReference type="InterPro" id="IPR011992">
    <property type="entry name" value="EF-hand-dom_pair"/>
</dbReference>
<keyword evidence="6" id="KW-1003">Cell membrane</keyword>